<proteinExistence type="predicted"/>
<dbReference type="RefSeq" id="WP_278522648.1">
    <property type="nucleotide sequence ID" value="NZ_JADIIN010000038.1"/>
</dbReference>
<evidence type="ECO:0000313" key="2">
    <source>
        <dbReference type="EMBL" id="MBF4468697.1"/>
    </source>
</evidence>
<dbReference type="AlphaFoldDB" id="A0A843ABE1"/>
<gene>
    <name evidence="2" type="ORF">ISP01_04765</name>
</gene>
<evidence type="ECO:0000313" key="3">
    <source>
        <dbReference type="Proteomes" id="UP000658733"/>
    </source>
</evidence>
<feature type="compositionally biased region" description="Basic and acidic residues" evidence="1">
    <location>
        <begin position="158"/>
        <end position="179"/>
    </location>
</feature>
<organism evidence="2 3">
    <name type="scientific">Methanobrevibacter arboriphilus</name>
    <dbReference type="NCBI Taxonomy" id="39441"/>
    <lineage>
        <taxon>Archaea</taxon>
        <taxon>Methanobacteriati</taxon>
        <taxon>Methanobacteriota</taxon>
        <taxon>Methanomada group</taxon>
        <taxon>Methanobacteria</taxon>
        <taxon>Methanobacteriales</taxon>
        <taxon>Methanobacteriaceae</taxon>
        <taxon>Methanobrevibacter</taxon>
    </lineage>
</organism>
<protein>
    <submittedName>
        <fullName evidence="2">Uncharacterized protein</fullName>
    </submittedName>
</protein>
<evidence type="ECO:0000256" key="1">
    <source>
        <dbReference type="SAM" id="MobiDB-lite"/>
    </source>
</evidence>
<comment type="caution">
    <text evidence="2">The sequence shown here is derived from an EMBL/GenBank/DDBJ whole genome shotgun (WGS) entry which is preliminary data.</text>
</comment>
<feature type="region of interest" description="Disordered" evidence="1">
    <location>
        <begin position="156"/>
        <end position="179"/>
    </location>
</feature>
<dbReference type="EMBL" id="JADIIN010000038">
    <property type="protein sequence ID" value="MBF4468697.1"/>
    <property type="molecule type" value="Genomic_DNA"/>
</dbReference>
<sequence>MNKDNINKKEVLKLLGIIGIDTRYISYTPNIIYINDQRFAKFSKKRQETFKKYYPEIEIVSSGILRKICIKFSEIISNEISPKNNVLILKPKNKVDYLLKIVLEPYTRKYGINIIEYDIDDIESFISNLNSEKPFFLNINELENIHDLKFMNRKRKEEKKEKECKEREEKEETKEEEKKKKSIGSDNIVIIDSILTSLTLDEKVESILSSIFKGKGIPISSNKNNINNKINTKNYSNTNGIDINNNTDNNINNNANNNIYNNTYKRNKSNNDKKDNKQTKVVYPFINVPNSWVDTFLDSLDNELNSKPEILNKSKDVSYPDNDSSIEITKSFMEFIEEIIPQYKWNILKSSNFIEEKLNDIKND</sequence>
<dbReference type="Proteomes" id="UP000658733">
    <property type="component" value="Unassembled WGS sequence"/>
</dbReference>
<accession>A0A843ABE1</accession>
<name>A0A843ABE1_METAZ</name>
<reference evidence="2" key="1">
    <citation type="submission" date="2020-10" db="EMBL/GenBank/DDBJ databases">
        <title>Dehalococcoides mccartyi of a TCE/Cr reducing biochatode.</title>
        <authorList>
            <person name="Matturro B."/>
        </authorList>
    </citation>
    <scope>NUCLEOTIDE SEQUENCE</scope>
    <source>
        <strain evidence="2">Bin4</strain>
    </source>
</reference>